<dbReference type="AlphaFoldDB" id="A0A1Y5RA22"/>
<feature type="transmembrane region" description="Helical" evidence="6">
    <location>
        <begin position="71"/>
        <end position="91"/>
    </location>
</feature>
<keyword evidence="4 6" id="KW-1133">Transmembrane helix</keyword>
<dbReference type="InParanoid" id="A0A1Y5RA22"/>
<feature type="transmembrane region" description="Helical" evidence="6">
    <location>
        <begin position="112"/>
        <end position="137"/>
    </location>
</feature>
<dbReference type="Proteomes" id="UP000193200">
    <property type="component" value="Unassembled WGS sequence"/>
</dbReference>
<evidence type="ECO:0000256" key="5">
    <source>
        <dbReference type="ARBA" id="ARBA00023136"/>
    </source>
</evidence>
<dbReference type="InterPro" id="IPR001123">
    <property type="entry name" value="LeuE-type"/>
</dbReference>
<feature type="transmembrane region" description="Helical" evidence="6">
    <location>
        <begin position="6"/>
        <end position="33"/>
    </location>
</feature>
<keyword evidence="2" id="KW-1003">Cell membrane</keyword>
<organism evidence="7 8">
    <name type="scientific">Oceanibacterium hippocampi</name>
    <dbReference type="NCBI Taxonomy" id="745714"/>
    <lineage>
        <taxon>Bacteria</taxon>
        <taxon>Pseudomonadati</taxon>
        <taxon>Pseudomonadota</taxon>
        <taxon>Alphaproteobacteria</taxon>
        <taxon>Sneathiellales</taxon>
        <taxon>Sneathiellaceae</taxon>
        <taxon>Oceanibacterium</taxon>
    </lineage>
</organism>
<sequence>MPLETWIAFVVATEIVLLIPGPTILLVVAYALGQGRRAALHTVSGVALGDLTSISLALAGLGALLAASASLFTLLKIVGAAYLVYLGVRLWRARPESPAGDPATSRKSGRAMLWHAYAVTATNPKSIAFFIAFLPQFMSPSAPPVPQAAIIAATFVGLATLNAAAYAMAAGGARRFLGTPRAIRIFNRLGGTALIGAGIVTVALRQAR</sequence>
<dbReference type="RefSeq" id="WP_085881538.1">
    <property type="nucleotide sequence ID" value="NZ_FWFR01000001.1"/>
</dbReference>
<feature type="transmembrane region" description="Helical" evidence="6">
    <location>
        <begin position="149"/>
        <end position="173"/>
    </location>
</feature>
<dbReference type="OrthoDB" id="9804822at2"/>
<evidence type="ECO:0000256" key="3">
    <source>
        <dbReference type="ARBA" id="ARBA00022692"/>
    </source>
</evidence>
<keyword evidence="5 6" id="KW-0472">Membrane</keyword>
<proteinExistence type="predicted"/>
<dbReference type="Pfam" id="PF01810">
    <property type="entry name" value="LysE"/>
    <property type="match status" value="1"/>
</dbReference>
<gene>
    <name evidence="7" type="primary">rhtB_2</name>
    <name evidence="7" type="ORF">OCH7691_00172</name>
</gene>
<dbReference type="PANTHER" id="PTHR30086">
    <property type="entry name" value="ARGININE EXPORTER PROTEIN ARGO"/>
    <property type="match status" value="1"/>
</dbReference>
<evidence type="ECO:0000256" key="2">
    <source>
        <dbReference type="ARBA" id="ARBA00022475"/>
    </source>
</evidence>
<accession>A0A1Y5RA22</accession>
<dbReference type="PANTHER" id="PTHR30086:SF20">
    <property type="entry name" value="ARGININE EXPORTER PROTEIN ARGO-RELATED"/>
    <property type="match status" value="1"/>
</dbReference>
<dbReference type="PIRSF" id="PIRSF006324">
    <property type="entry name" value="LeuE"/>
    <property type="match status" value="1"/>
</dbReference>
<keyword evidence="3 6" id="KW-0812">Transmembrane</keyword>
<dbReference type="GO" id="GO:0015171">
    <property type="term" value="F:amino acid transmembrane transporter activity"/>
    <property type="evidence" value="ECO:0007669"/>
    <property type="project" value="TreeGrafter"/>
</dbReference>
<evidence type="ECO:0000256" key="4">
    <source>
        <dbReference type="ARBA" id="ARBA00022989"/>
    </source>
</evidence>
<evidence type="ECO:0000313" key="8">
    <source>
        <dbReference type="Proteomes" id="UP000193200"/>
    </source>
</evidence>
<evidence type="ECO:0000256" key="1">
    <source>
        <dbReference type="ARBA" id="ARBA00004651"/>
    </source>
</evidence>
<reference evidence="7 8" key="1">
    <citation type="submission" date="2017-03" db="EMBL/GenBank/DDBJ databases">
        <authorList>
            <person name="Afonso C.L."/>
            <person name="Miller P.J."/>
            <person name="Scott M.A."/>
            <person name="Spackman E."/>
            <person name="Goraichik I."/>
            <person name="Dimitrov K.M."/>
            <person name="Suarez D.L."/>
            <person name="Swayne D.E."/>
        </authorList>
    </citation>
    <scope>NUCLEOTIDE SEQUENCE [LARGE SCALE GENOMIC DNA]</scope>
    <source>
        <strain evidence="7 8">CECT 7691</strain>
    </source>
</reference>
<feature type="transmembrane region" description="Helical" evidence="6">
    <location>
        <begin position="185"/>
        <end position="204"/>
    </location>
</feature>
<dbReference type="GO" id="GO:0005886">
    <property type="term" value="C:plasma membrane"/>
    <property type="evidence" value="ECO:0007669"/>
    <property type="project" value="UniProtKB-SubCell"/>
</dbReference>
<feature type="transmembrane region" description="Helical" evidence="6">
    <location>
        <begin position="45"/>
        <end position="65"/>
    </location>
</feature>
<evidence type="ECO:0000256" key="6">
    <source>
        <dbReference type="SAM" id="Phobius"/>
    </source>
</evidence>
<evidence type="ECO:0000313" key="7">
    <source>
        <dbReference type="EMBL" id="SLN12610.1"/>
    </source>
</evidence>
<protein>
    <submittedName>
        <fullName evidence="7">Homoserine/homoserine lactone efflux protein</fullName>
    </submittedName>
</protein>
<dbReference type="EMBL" id="FWFR01000001">
    <property type="protein sequence ID" value="SLN12610.1"/>
    <property type="molecule type" value="Genomic_DNA"/>
</dbReference>
<name>A0A1Y5RA22_9PROT</name>
<keyword evidence="8" id="KW-1185">Reference proteome</keyword>
<comment type="subcellular location">
    <subcellularLocation>
        <location evidence="1">Cell membrane</location>
        <topology evidence="1">Multi-pass membrane protein</topology>
    </subcellularLocation>
</comment>